<proteinExistence type="predicted"/>
<dbReference type="EMBL" id="PFGP01000007">
    <property type="protein sequence ID" value="PIW67005.1"/>
    <property type="molecule type" value="Genomic_DNA"/>
</dbReference>
<accession>A0A2J0LGN2</accession>
<feature type="non-terminal residue" evidence="1">
    <location>
        <position position="177"/>
    </location>
</feature>
<name>A0A2J0LGN2_9BACT</name>
<dbReference type="InterPro" id="IPR023192">
    <property type="entry name" value="TGS-like_dom_sf"/>
</dbReference>
<reference evidence="1 2" key="1">
    <citation type="submission" date="2017-09" db="EMBL/GenBank/DDBJ databases">
        <title>Depth-based differentiation of microbial function through sediment-hosted aquifers and enrichment of novel symbionts in the deep terrestrial subsurface.</title>
        <authorList>
            <person name="Probst A.J."/>
            <person name="Ladd B."/>
            <person name="Jarett J.K."/>
            <person name="Geller-Mcgrath D.E."/>
            <person name="Sieber C.M."/>
            <person name="Emerson J.B."/>
            <person name="Anantharaman K."/>
            <person name="Thomas B.C."/>
            <person name="Malmstrom R."/>
            <person name="Stieglmeier M."/>
            <person name="Klingl A."/>
            <person name="Woyke T."/>
            <person name="Ryan C.M."/>
            <person name="Banfield J.F."/>
        </authorList>
    </citation>
    <scope>NUCLEOTIDE SEQUENCE [LARGE SCALE GENOMIC DNA]</scope>
    <source>
        <strain evidence="1">CG12_big_fil_rev_8_21_14_0_65_43_15</strain>
    </source>
</reference>
<evidence type="ECO:0000313" key="1">
    <source>
        <dbReference type="EMBL" id="PIW67005.1"/>
    </source>
</evidence>
<comment type="caution">
    <text evidence="1">The sequence shown here is derived from an EMBL/GenBank/DDBJ whole genome shotgun (WGS) entry which is preliminary data.</text>
</comment>
<gene>
    <name evidence="1" type="ORF">COW11_00375</name>
</gene>
<evidence type="ECO:0000313" key="2">
    <source>
        <dbReference type="Proteomes" id="UP000231267"/>
    </source>
</evidence>
<dbReference type="Proteomes" id="UP000231267">
    <property type="component" value="Unassembled WGS sequence"/>
</dbReference>
<protein>
    <submittedName>
        <fullName evidence="1">Uncharacterized protein</fullName>
    </submittedName>
</protein>
<organism evidence="1 2">
    <name type="scientific">Candidatus Taenaricola geysiri</name>
    <dbReference type="NCBI Taxonomy" id="1974752"/>
    <lineage>
        <taxon>Bacteria</taxon>
        <taxon>Pseudomonadati</taxon>
        <taxon>Candidatus Omnitrophota</taxon>
        <taxon>Candidatus Taenaricola</taxon>
    </lineage>
</organism>
<dbReference type="Gene3D" id="1.10.150.300">
    <property type="entry name" value="TGS-like domain"/>
    <property type="match status" value="1"/>
</dbReference>
<sequence>MKISVFGLLEFKLGKKDVLDERLNTLEALMKPSKTTFISADFVDASGVNDAEGIICENEAKLDLIISDLEIIENRLTRIADEAEIKILNRAKDVLEENKCLCEENFSEEERKILFISNLSSIKPVYFVNKGDNKSEEEIIFNAYYNSGGICFITGDKGKELRAWSIRRGTNAVDAAG</sequence>
<dbReference type="AlphaFoldDB" id="A0A2J0LGN2"/>